<reference evidence="2 3" key="1">
    <citation type="submission" date="2019-09" db="EMBL/GenBank/DDBJ databases">
        <title>Genome Sequence of Larkinella sp MA1.</title>
        <authorList>
            <person name="Srinivasan S."/>
        </authorList>
    </citation>
    <scope>NUCLEOTIDE SEQUENCE [LARGE SCALE GENOMIC DNA]</scope>
    <source>
        <strain evidence="2 3">MA1</strain>
    </source>
</reference>
<evidence type="ECO:0000256" key="1">
    <source>
        <dbReference type="SAM" id="MobiDB-lite"/>
    </source>
</evidence>
<evidence type="ECO:0000313" key="3">
    <source>
        <dbReference type="Proteomes" id="UP000326344"/>
    </source>
</evidence>
<accession>A0A5N1JR04</accession>
<gene>
    <name evidence="2" type="ORF">F0P93_04750</name>
</gene>
<feature type="compositionally biased region" description="Acidic residues" evidence="1">
    <location>
        <begin position="17"/>
        <end position="26"/>
    </location>
</feature>
<keyword evidence="3" id="KW-1185">Reference proteome</keyword>
<dbReference type="AlphaFoldDB" id="A0A5N1JR04"/>
<name>A0A5N1JR04_9BACT</name>
<organism evidence="2 3">
    <name type="scientific">Larkinella humicola</name>
    <dbReference type="NCBI Taxonomy" id="2607654"/>
    <lineage>
        <taxon>Bacteria</taxon>
        <taxon>Pseudomonadati</taxon>
        <taxon>Bacteroidota</taxon>
        <taxon>Cytophagia</taxon>
        <taxon>Cytophagales</taxon>
        <taxon>Spirosomataceae</taxon>
        <taxon>Larkinella</taxon>
    </lineage>
</organism>
<protein>
    <submittedName>
        <fullName evidence="2">Uncharacterized protein</fullName>
    </submittedName>
</protein>
<comment type="caution">
    <text evidence="2">The sequence shown here is derived from an EMBL/GenBank/DDBJ whole genome shotgun (WGS) entry which is preliminary data.</text>
</comment>
<dbReference type="RefSeq" id="WP_150875135.1">
    <property type="nucleotide sequence ID" value="NZ_VTWS01000001.1"/>
</dbReference>
<evidence type="ECO:0000313" key="2">
    <source>
        <dbReference type="EMBL" id="KAA9357049.1"/>
    </source>
</evidence>
<sequence>MTPSQNPNLHPVRNDMPLEDVPSEMDTDPRADEEVIDQTGPTPSEEETDLQPSPNPTGRIPSGMDDDPSNDENLNEKIAYALAGAEPNRKE</sequence>
<dbReference type="EMBL" id="VTWS01000001">
    <property type="protein sequence ID" value="KAA9357049.1"/>
    <property type="molecule type" value="Genomic_DNA"/>
</dbReference>
<dbReference type="Proteomes" id="UP000326344">
    <property type="component" value="Unassembled WGS sequence"/>
</dbReference>
<proteinExistence type="predicted"/>
<feature type="region of interest" description="Disordered" evidence="1">
    <location>
        <begin position="1"/>
        <end position="74"/>
    </location>
</feature>